<dbReference type="PANTHER" id="PTHR42994">
    <property type="entry name" value="PEPTIDASE T"/>
    <property type="match status" value="1"/>
</dbReference>
<dbReference type="RefSeq" id="WP_191687931.1">
    <property type="nucleotide sequence ID" value="NZ_JACSQY010000001.1"/>
</dbReference>
<dbReference type="SUPFAM" id="SSF55031">
    <property type="entry name" value="Bacterial exopeptidase dimerisation domain"/>
    <property type="match status" value="1"/>
</dbReference>
<dbReference type="InterPro" id="IPR010162">
    <property type="entry name" value="PepT-like"/>
</dbReference>
<keyword evidence="3" id="KW-0479">Metal-binding</keyword>
<feature type="domain" description="Peptidase M20 dimerisation" evidence="8">
    <location>
        <begin position="182"/>
        <end position="274"/>
    </location>
</feature>
<keyword evidence="2" id="KW-0645">Protease</keyword>
<evidence type="ECO:0000256" key="1">
    <source>
        <dbReference type="ARBA" id="ARBA00001947"/>
    </source>
</evidence>
<dbReference type="Pfam" id="PF01546">
    <property type="entry name" value="Peptidase_M20"/>
    <property type="match status" value="1"/>
</dbReference>
<evidence type="ECO:0000256" key="4">
    <source>
        <dbReference type="ARBA" id="ARBA00022801"/>
    </source>
</evidence>
<evidence type="ECO:0000256" key="6">
    <source>
        <dbReference type="ARBA" id="ARBA00023049"/>
    </source>
</evidence>
<proteinExistence type="inferred from homology"/>
<evidence type="ECO:0000256" key="7">
    <source>
        <dbReference type="PIRNR" id="PIRNR001123"/>
    </source>
</evidence>
<dbReference type="Gene3D" id="3.30.70.360">
    <property type="match status" value="1"/>
</dbReference>
<keyword evidence="6" id="KW-0482">Metalloprotease</keyword>
<organism evidence="9 10">
    <name type="scientific">Sporosarcina gallistercoris</name>
    <dbReference type="NCBI Taxonomy" id="2762245"/>
    <lineage>
        <taxon>Bacteria</taxon>
        <taxon>Bacillati</taxon>
        <taxon>Bacillota</taxon>
        <taxon>Bacilli</taxon>
        <taxon>Bacillales</taxon>
        <taxon>Caryophanaceae</taxon>
        <taxon>Sporosarcina</taxon>
    </lineage>
</organism>
<dbReference type="InterPro" id="IPR036264">
    <property type="entry name" value="Bact_exopeptidase_dim_dom"/>
</dbReference>
<evidence type="ECO:0000256" key="5">
    <source>
        <dbReference type="ARBA" id="ARBA00022833"/>
    </source>
</evidence>
<dbReference type="InterPro" id="IPR011650">
    <property type="entry name" value="Peptidase_M20_dimer"/>
</dbReference>
<evidence type="ECO:0000256" key="2">
    <source>
        <dbReference type="ARBA" id="ARBA00022670"/>
    </source>
</evidence>
<name>A0ABR8PF08_9BACL</name>
<dbReference type="PANTHER" id="PTHR42994:SF2">
    <property type="entry name" value="PEPTIDASE"/>
    <property type="match status" value="1"/>
</dbReference>
<comment type="caution">
    <text evidence="9">The sequence shown here is derived from an EMBL/GenBank/DDBJ whole genome shotgun (WGS) entry which is preliminary data.</text>
</comment>
<dbReference type="EMBL" id="JACSQY010000001">
    <property type="protein sequence ID" value="MBD7906761.1"/>
    <property type="molecule type" value="Genomic_DNA"/>
</dbReference>
<keyword evidence="5" id="KW-0862">Zinc</keyword>
<reference evidence="9 10" key="1">
    <citation type="submission" date="2020-08" db="EMBL/GenBank/DDBJ databases">
        <title>A Genomic Blueprint of the Chicken Gut Microbiome.</title>
        <authorList>
            <person name="Gilroy R."/>
            <person name="Ravi A."/>
            <person name="Getino M."/>
            <person name="Pursley I."/>
            <person name="Horton D.L."/>
            <person name="Alikhan N.-F."/>
            <person name="Baker D."/>
            <person name="Gharbi K."/>
            <person name="Hall N."/>
            <person name="Watson M."/>
            <person name="Adriaenssens E.M."/>
            <person name="Foster-Nyarko E."/>
            <person name="Jarju S."/>
            <person name="Secka A."/>
            <person name="Antonio M."/>
            <person name="Oren A."/>
            <person name="Chaudhuri R."/>
            <person name="La Ragione R.M."/>
            <person name="Hildebrand F."/>
            <person name="Pallen M.J."/>
        </authorList>
    </citation>
    <scope>NUCLEOTIDE SEQUENCE [LARGE SCALE GENOMIC DNA]</scope>
    <source>
        <strain evidence="9 10">Sa3CUA8</strain>
    </source>
</reference>
<dbReference type="PROSITE" id="PS00759">
    <property type="entry name" value="ARGE_DAPE_CPG2_2"/>
    <property type="match status" value="1"/>
</dbReference>
<protein>
    <submittedName>
        <fullName evidence="9">M20/M25/M40 family metallo-hydrolase</fullName>
    </submittedName>
</protein>
<evidence type="ECO:0000256" key="3">
    <source>
        <dbReference type="ARBA" id="ARBA00022723"/>
    </source>
</evidence>
<dbReference type="InterPro" id="IPR008007">
    <property type="entry name" value="Peptidase_M42"/>
</dbReference>
<comment type="similarity">
    <text evidence="7">Belongs to the peptidase M42 family.</text>
</comment>
<keyword evidence="10" id="KW-1185">Reference proteome</keyword>
<dbReference type="InterPro" id="IPR001261">
    <property type="entry name" value="ArgE/DapE_CS"/>
</dbReference>
<dbReference type="NCBIfam" id="TIGR01883">
    <property type="entry name" value="PepT-like"/>
    <property type="match status" value="1"/>
</dbReference>
<evidence type="ECO:0000313" key="10">
    <source>
        <dbReference type="Proteomes" id="UP000659496"/>
    </source>
</evidence>
<gene>
    <name evidence="9" type="ORF">H9659_00270</name>
</gene>
<comment type="cofactor">
    <cofactor evidence="1">
        <name>Zn(2+)</name>
        <dbReference type="ChEBI" id="CHEBI:29105"/>
    </cofactor>
</comment>
<dbReference type="PIRSF" id="PIRSF001123">
    <property type="entry name" value="PepA_GA"/>
    <property type="match status" value="1"/>
</dbReference>
<dbReference type="SUPFAM" id="SSF53187">
    <property type="entry name" value="Zn-dependent exopeptidases"/>
    <property type="match status" value="1"/>
</dbReference>
<accession>A0ABR8PF08</accession>
<sequence>MNYERMLEEFFELVKIDSETKHEEQIVGVLKEKMEQMGFDVFEDDSKERTGHGAGNLIATMKGSVTEADPIYFTCHMDTVTPGVGIEPVLKEDGYIYSAGETILGSDDKAGLAALFEMMRTLKESGEAHGDLQFIITAGEESGLVGAREIDRTLMKAKYGYAVDSDGKVGGIVTAAPYNAKLKTVIHGRTAHAGVEPEKGVSAITIAAKSVAAMKLGRIDSETTANIGMFTGGQATNIVCDEVNIVSEARSINYEKLQAQTEHMVKAFAETAEKMGGSAETEVQLMSPGFHFDEHDEVVQVASDAIRAIGRTPELKTSGGGSDGNIFNGHGFPTVTLSVGYEEIHTKNERMPVEELNKLADLLLEIVRTVTNRRKQVL</sequence>
<dbReference type="InterPro" id="IPR002933">
    <property type="entry name" value="Peptidase_M20"/>
</dbReference>
<keyword evidence="4" id="KW-0378">Hydrolase</keyword>
<dbReference type="Gene3D" id="3.40.630.10">
    <property type="entry name" value="Zn peptidases"/>
    <property type="match status" value="1"/>
</dbReference>
<dbReference type="Pfam" id="PF07687">
    <property type="entry name" value="M20_dimer"/>
    <property type="match status" value="1"/>
</dbReference>
<evidence type="ECO:0000313" key="9">
    <source>
        <dbReference type="EMBL" id="MBD7906761.1"/>
    </source>
</evidence>
<dbReference type="Proteomes" id="UP000659496">
    <property type="component" value="Unassembled WGS sequence"/>
</dbReference>
<evidence type="ECO:0000259" key="8">
    <source>
        <dbReference type="Pfam" id="PF07687"/>
    </source>
</evidence>